<organism evidence="6 7">
    <name type="scientific">Reyranella humidisoli</name>
    <dbReference type="NCBI Taxonomy" id="2849149"/>
    <lineage>
        <taxon>Bacteria</taxon>
        <taxon>Pseudomonadati</taxon>
        <taxon>Pseudomonadota</taxon>
        <taxon>Alphaproteobacteria</taxon>
        <taxon>Hyphomicrobiales</taxon>
        <taxon>Reyranellaceae</taxon>
        <taxon>Reyranella</taxon>
    </lineage>
</organism>
<dbReference type="PANTHER" id="PTHR30290:SF38">
    <property type="entry name" value="D,D-DIPEPTIDE-BINDING PERIPLASMIC PROTEIN DDPA-RELATED"/>
    <property type="match status" value="1"/>
</dbReference>
<name>A0ABS6IEZ2_9HYPH</name>
<dbReference type="EMBL" id="JAHOPB010000001">
    <property type="protein sequence ID" value="MBU8872818.1"/>
    <property type="molecule type" value="Genomic_DNA"/>
</dbReference>
<comment type="similarity">
    <text evidence="2">Belongs to the bacterial solute-binding protein 5 family.</text>
</comment>
<evidence type="ECO:0000259" key="5">
    <source>
        <dbReference type="Pfam" id="PF00496"/>
    </source>
</evidence>
<dbReference type="InterPro" id="IPR039424">
    <property type="entry name" value="SBP_5"/>
</dbReference>
<dbReference type="Proteomes" id="UP000727907">
    <property type="component" value="Unassembled WGS sequence"/>
</dbReference>
<evidence type="ECO:0000256" key="4">
    <source>
        <dbReference type="SAM" id="SignalP"/>
    </source>
</evidence>
<proteinExistence type="inferred from homology"/>
<evidence type="ECO:0000256" key="2">
    <source>
        <dbReference type="ARBA" id="ARBA00005695"/>
    </source>
</evidence>
<evidence type="ECO:0000313" key="7">
    <source>
        <dbReference type="Proteomes" id="UP000727907"/>
    </source>
</evidence>
<dbReference type="InterPro" id="IPR000914">
    <property type="entry name" value="SBP_5_dom"/>
</dbReference>
<feature type="signal peptide" evidence="4">
    <location>
        <begin position="1"/>
        <end position="28"/>
    </location>
</feature>
<evidence type="ECO:0000256" key="1">
    <source>
        <dbReference type="ARBA" id="ARBA00004418"/>
    </source>
</evidence>
<gene>
    <name evidence="6" type="ORF">KQ910_03545</name>
</gene>
<comment type="subcellular location">
    <subcellularLocation>
        <location evidence="1">Periplasm</location>
    </subcellularLocation>
</comment>
<evidence type="ECO:0000256" key="3">
    <source>
        <dbReference type="ARBA" id="ARBA00022729"/>
    </source>
</evidence>
<dbReference type="InterPro" id="IPR030678">
    <property type="entry name" value="Peptide/Ni-bd"/>
</dbReference>
<keyword evidence="3 4" id="KW-0732">Signal</keyword>
<dbReference type="PANTHER" id="PTHR30290">
    <property type="entry name" value="PERIPLASMIC BINDING COMPONENT OF ABC TRANSPORTER"/>
    <property type="match status" value="1"/>
</dbReference>
<accession>A0ABS6IEZ2</accession>
<reference evidence="6 7" key="1">
    <citation type="submission" date="2021-06" db="EMBL/GenBank/DDBJ databases">
        <authorList>
            <person name="Lee D.H."/>
        </authorList>
    </citation>
    <scope>NUCLEOTIDE SEQUENCE [LARGE SCALE GENOMIC DNA]</scope>
    <source>
        <strain evidence="6 7">MMS21-HV4-11</strain>
    </source>
</reference>
<evidence type="ECO:0000313" key="6">
    <source>
        <dbReference type="EMBL" id="MBU8872818.1"/>
    </source>
</evidence>
<dbReference type="CDD" id="cd08502">
    <property type="entry name" value="PBP2_NikA_DppA_OppA_like_16"/>
    <property type="match status" value="1"/>
</dbReference>
<sequence>MFSFRKSALAIVAAASVGGLMATAPAQAQTLKVVMHSDVKILDPIWTTAYIQRNHGYMVWDTLFAMDEKFDVKPQMVEKYDVSADKLTWTFTLRDGLEWHDGKPVTAEDCVASIKRWAARDSMGQKMMASAEGLEVVDAKTFKLKMKEPYGLVLQSLGKPSSNVPFMMPKKTAETDPMQQIKLEDVIGSGPFVFKGDEWKPGEKIVYVKNTKYKPRSEPANGLAGGKVVKVDRVEWIAMPDIQTQVGALQNGEIDMIESPGHDLLPLLAKDKNVKLVSFNPTGNQYTFRFNSTAKPFDNAKIRHAVFVAFAQEDFLKATIGDPQWFKVCKAPFVCGTPLATDAGMADVLNGNAAKAKQLLTEAGYDGTPIVLMHSTDLQVLTNLAPVAKAQLERAGFKVDMVSMDWQTLVARRVKKDPPNAGGWHAFLTSWVAADILNPVMAGFFNASCDKAMFGWPCDATIEKFRDQFAKETDPAKQKQIVEDLQKYWVNHPTHINVGQWYAPLARRANIDGNLTAPVPVFWNVTKK</sequence>
<feature type="domain" description="Solute-binding protein family 5" evidence="5">
    <location>
        <begin position="72"/>
        <end position="436"/>
    </location>
</feature>
<protein>
    <submittedName>
        <fullName evidence="6">ABC transporter substrate-binding protein</fullName>
    </submittedName>
</protein>
<comment type="caution">
    <text evidence="6">The sequence shown here is derived from an EMBL/GenBank/DDBJ whole genome shotgun (WGS) entry which is preliminary data.</text>
</comment>
<feature type="chain" id="PRO_5045994084" evidence="4">
    <location>
        <begin position="29"/>
        <end position="528"/>
    </location>
</feature>
<dbReference type="Pfam" id="PF00496">
    <property type="entry name" value="SBP_bac_5"/>
    <property type="match status" value="1"/>
</dbReference>
<keyword evidence="7" id="KW-1185">Reference proteome</keyword>
<dbReference type="PIRSF" id="PIRSF002741">
    <property type="entry name" value="MppA"/>
    <property type="match status" value="1"/>
</dbReference>